<dbReference type="EMBL" id="JAAGVY010000054">
    <property type="protein sequence ID" value="NEN25436.1"/>
    <property type="molecule type" value="Genomic_DNA"/>
</dbReference>
<dbReference type="RefSeq" id="WP_163286893.1">
    <property type="nucleotide sequence ID" value="NZ_JAAGVY010000054.1"/>
</dbReference>
<comment type="caution">
    <text evidence="8">The sequence shown here is derived from an EMBL/GenBank/DDBJ whole genome shotgun (WGS) entry which is preliminary data.</text>
</comment>
<dbReference type="PANTHER" id="PTHR33692:SF1">
    <property type="entry name" value="RIBOSOME MATURATION FACTOR RIMM"/>
    <property type="match status" value="1"/>
</dbReference>
<dbReference type="PANTHER" id="PTHR33692">
    <property type="entry name" value="RIBOSOME MATURATION FACTOR RIMM"/>
    <property type="match status" value="1"/>
</dbReference>
<comment type="function">
    <text evidence="5">An accessory protein needed during the final step in the assembly of 30S ribosomal subunit, possibly for assembly of the head region. Essential for efficient processing of 16S rRNA. May be needed both before and after RbfA during the maturation of 16S rRNA. It has affinity for free ribosomal 30S subunits but not for 70S ribosomes.</text>
</comment>
<dbReference type="InterPro" id="IPR011033">
    <property type="entry name" value="PRC_barrel-like_sf"/>
</dbReference>
<dbReference type="InterPro" id="IPR002676">
    <property type="entry name" value="RimM_N"/>
</dbReference>
<evidence type="ECO:0000256" key="5">
    <source>
        <dbReference type="HAMAP-Rule" id="MF_00014"/>
    </source>
</evidence>
<dbReference type="Gene3D" id="2.40.30.60">
    <property type="entry name" value="RimM"/>
    <property type="match status" value="1"/>
</dbReference>
<evidence type="ECO:0000313" key="9">
    <source>
        <dbReference type="Proteomes" id="UP000486602"/>
    </source>
</evidence>
<dbReference type="SUPFAM" id="SSF50447">
    <property type="entry name" value="Translation proteins"/>
    <property type="match status" value="1"/>
</dbReference>
<evidence type="ECO:0000259" key="7">
    <source>
        <dbReference type="Pfam" id="PF24986"/>
    </source>
</evidence>
<evidence type="ECO:0000256" key="4">
    <source>
        <dbReference type="ARBA" id="ARBA00023186"/>
    </source>
</evidence>
<organism evidence="8 9">
    <name type="scientific">Cryomorpha ignava</name>
    <dbReference type="NCBI Taxonomy" id="101383"/>
    <lineage>
        <taxon>Bacteria</taxon>
        <taxon>Pseudomonadati</taxon>
        <taxon>Bacteroidota</taxon>
        <taxon>Flavobacteriia</taxon>
        <taxon>Flavobacteriales</taxon>
        <taxon>Cryomorphaceae</taxon>
        <taxon>Cryomorpha</taxon>
    </lineage>
</organism>
<keyword evidence="3 5" id="KW-0698">rRNA processing</keyword>
<dbReference type="Pfam" id="PF01782">
    <property type="entry name" value="RimM"/>
    <property type="match status" value="1"/>
</dbReference>
<keyword evidence="4 5" id="KW-0143">Chaperone</keyword>
<feature type="domain" description="Ribosome maturation factor RimM PRC barrel" evidence="7">
    <location>
        <begin position="105"/>
        <end position="171"/>
    </location>
</feature>
<comment type="subcellular location">
    <subcellularLocation>
        <location evidence="5">Cytoplasm</location>
    </subcellularLocation>
</comment>
<feature type="domain" description="RimM N-terminal" evidence="6">
    <location>
        <begin position="11"/>
        <end position="91"/>
    </location>
</feature>
<comment type="domain">
    <text evidence="5">The PRC barrel domain binds ribosomal protein uS19.</text>
</comment>
<dbReference type="InterPro" id="IPR009000">
    <property type="entry name" value="Transl_B-barrel_sf"/>
</dbReference>
<dbReference type="Pfam" id="PF24986">
    <property type="entry name" value="PRC_RimM"/>
    <property type="match status" value="1"/>
</dbReference>
<dbReference type="HAMAP" id="MF_00014">
    <property type="entry name" value="Ribosome_mat_RimM"/>
    <property type="match status" value="1"/>
</dbReference>
<dbReference type="GO" id="GO:0043022">
    <property type="term" value="F:ribosome binding"/>
    <property type="evidence" value="ECO:0007669"/>
    <property type="project" value="InterPro"/>
</dbReference>
<keyword evidence="9" id="KW-1185">Reference proteome</keyword>
<dbReference type="InterPro" id="IPR036976">
    <property type="entry name" value="RimM_N_sf"/>
</dbReference>
<dbReference type="SUPFAM" id="SSF50346">
    <property type="entry name" value="PRC-barrel domain"/>
    <property type="match status" value="1"/>
</dbReference>
<comment type="similarity">
    <text evidence="5">Belongs to the RimM family.</text>
</comment>
<dbReference type="AlphaFoldDB" id="A0A7K3WVC4"/>
<gene>
    <name evidence="5 8" type="primary">rimM</name>
    <name evidence="8" type="ORF">G3O08_18250</name>
</gene>
<dbReference type="InterPro" id="IPR056792">
    <property type="entry name" value="PRC_RimM"/>
</dbReference>
<dbReference type="Gene3D" id="2.30.30.240">
    <property type="entry name" value="PRC-barrel domain"/>
    <property type="match status" value="1"/>
</dbReference>
<reference evidence="8 9" key="1">
    <citation type="submission" date="2020-02" db="EMBL/GenBank/DDBJ databases">
        <title>Out from the shadows clarifying the taxonomy of the family Cryomorphaceae and related taxa by utilizing the GTDB taxonomic framework.</title>
        <authorList>
            <person name="Bowman J.P."/>
        </authorList>
    </citation>
    <scope>NUCLEOTIDE SEQUENCE [LARGE SCALE GENOMIC DNA]</scope>
    <source>
        <strain evidence="8 9">QSSC 1-22</strain>
    </source>
</reference>
<dbReference type="GO" id="GO:0042274">
    <property type="term" value="P:ribosomal small subunit biogenesis"/>
    <property type="evidence" value="ECO:0007669"/>
    <property type="project" value="UniProtKB-UniRule"/>
</dbReference>
<proteinExistence type="inferred from homology"/>
<accession>A0A7K3WVC4</accession>
<dbReference type="GO" id="GO:0005737">
    <property type="term" value="C:cytoplasm"/>
    <property type="evidence" value="ECO:0007669"/>
    <property type="project" value="UniProtKB-SubCell"/>
</dbReference>
<evidence type="ECO:0000313" key="8">
    <source>
        <dbReference type="EMBL" id="NEN25436.1"/>
    </source>
</evidence>
<protein>
    <recommendedName>
        <fullName evidence="5">Ribosome maturation factor RimM</fullName>
    </recommendedName>
</protein>
<evidence type="ECO:0000256" key="2">
    <source>
        <dbReference type="ARBA" id="ARBA00022517"/>
    </source>
</evidence>
<comment type="subunit">
    <text evidence="5">Binds ribosomal protein uS19.</text>
</comment>
<evidence type="ECO:0000256" key="3">
    <source>
        <dbReference type="ARBA" id="ARBA00022552"/>
    </source>
</evidence>
<keyword evidence="2 5" id="KW-0690">Ribosome biogenesis</keyword>
<sequence length="177" mass="19905">MIISKDNCFQLGYISKTQGFKGGLIAFFDVDDTRKYAKLGHILVELNGVLTPFFLETVNLKDKNFVHLKIEGVDNQDAANELAGNDIYLPLEDLPKLKDDAYYLHDLIGMTVIDATQGEVGIVEKVLDYNNNPLLQVMQNTDEILIPLIDNFVKQVDKKAKTIHIDVPEDLLDINKA</sequence>
<evidence type="ECO:0000259" key="6">
    <source>
        <dbReference type="Pfam" id="PF01782"/>
    </source>
</evidence>
<dbReference type="InterPro" id="IPR011961">
    <property type="entry name" value="RimM"/>
</dbReference>
<dbReference type="NCBIfam" id="TIGR02273">
    <property type="entry name" value="16S_RimM"/>
    <property type="match status" value="1"/>
</dbReference>
<dbReference type="GO" id="GO:0005840">
    <property type="term" value="C:ribosome"/>
    <property type="evidence" value="ECO:0007669"/>
    <property type="project" value="InterPro"/>
</dbReference>
<evidence type="ECO:0000256" key="1">
    <source>
        <dbReference type="ARBA" id="ARBA00022490"/>
    </source>
</evidence>
<dbReference type="Proteomes" id="UP000486602">
    <property type="component" value="Unassembled WGS sequence"/>
</dbReference>
<dbReference type="GO" id="GO:0006364">
    <property type="term" value="P:rRNA processing"/>
    <property type="evidence" value="ECO:0007669"/>
    <property type="project" value="UniProtKB-UniRule"/>
</dbReference>
<keyword evidence="1 5" id="KW-0963">Cytoplasm</keyword>
<name>A0A7K3WVC4_9FLAO</name>